<keyword evidence="6 9" id="KW-0769">Symport</keyword>
<evidence type="ECO:0000256" key="8">
    <source>
        <dbReference type="ARBA" id="ARBA00023136"/>
    </source>
</evidence>
<evidence type="ECO:0000256" key="3">
    <source>
        <dbReference type="ARBA" id="ARBA00022448"/>
    </source>
</evidence>
<dbReference type="InterPro" id="IPR001463">
    <property type="entry name" value="Na/Ala_symport"/>
</dbReference>
<evidence type="ECO:0000313" key="10">
    <source>
        <dbReference type="EMBL" id="RTR31210.1"/>
    </source>
</evidence>
<dbReference type="Gene3D" id="1.20.1740.10">
    <property type="entry name" value="Amino acid/polyamine transporter I"/>
    <property type="match status" value="1"/>
</dbReference>
<dbReference type="AlphaFoldDB" id="A0A3S0JXR4"/>
<protein>
    <submittedName>
        <fullName evidence="10">Sodium:alanine symporter family protein</fullName>
    </submittedName>
</protein>
<dbReference type="FunFam" id="1.20.1740.10:FF:000004">
    <property type="entry name" value="Sodium:alanine symporter family protein"/>
    <property type="match status" value="1"/>
</dbReference>
<evidence type="ECO:0000256" key="7">
    <source>
        <dbReference type="ARBA" id="ARBA00022989"/>
    </source>
</evidence>
<dbReference type="OrthoDB" id="9806926at2"/>
<feature type="transmembrane region" description="Helical" evidence="9">
    <location>
        <begin position="149"/>
        <end position="168"/>
    </location>
</feature>
<keyword evidence="9" id="KW-0997">Cell inner membrane</keyword>
<dbReference type="Pfam" id="PF01235">
    <property type="entry name" value="Na_Ala_symp"/>
    <property type="match status" value="1"/>
</dbReference>
<dbReference type="GO" id="GO:0005283">
    <property type="term" value="F:amino acid:sodium symporter activity"/>
    <property type="evidence" value="ECO:0007669"/>
    <property type="project" value="InterPro"/>
</dbReference>
<evidence type="ECO:0000313" key="11">
    <source>
        <dbReference type="Proteomes" id="UP000282060"/>
    </source>
</evidence>
<evidence type="ECO:0000256" key="1">
    <source>
        <dbReference type="ARBA" id="ARBA00004651"/>
    </source>
</evidence>
<evidence type="ECO:0000256" key="4">
    <source>
        <dbReference type="ARBA" id="ARBA00022475"/>
    </source>
</evidence>
<dbReference type="GO" id="GO:0005886">
    <property type="term" value="C:plasma membrane"/>
    <property type="evidence" value="ECO:0007669"/>
    <property type="project" value="UniProtKB-SubCell"/>
</dbReference>
<feature type="transmembrane region" description="Helical" evidence="9">
    <location>
        <begin position="251"/>
        <end position="270"/>
    </location>
</feature>
<feature type="transmembrane region" description="Helical" evidence="9">
    <location>
        <begin position="305"/>
        <end position="332"/>
    </location>
</feature>
<sequence length="459" mass="47860">MEGITEFVSMINGFVWGTPMLVMILGVGLFLSVGLKLMPILKLGTGFKLLWSGRIPDKDKTMEGEISPFNALMTSLSATIGTGNIAGVATAIFIGGPGALFWMWCTALVGMATKFAEAVLAVKYREVDDNGNHIGGPMYYIKNGLGSKWAWLGTAFALFGSFAGFGIGNTVQSNSVADALSSNFGVPTWVTGVVLMVLVGAVLVGGIKRIADVAGKLVPLMTLFYITAGLAVLAVNAAAIPDAIAMIVHSAFNPVAAQGGFAGAAVWAAIRFGVARGVFSNEAGLGSAPIAHASAQTNNPVAQGLVAMLGTFIDTLIVCSITGLAIIVSGAWTSGENGAALTSLAFSTALPMGNYVVAVALSVFAFTTILGWSVYSEKCVQYLLGVKAVKPFRVLWIIVVPLGAVSSLDFIWLLADTLNAMMAIPNLIALALLSPVVFSLTREYFIKKREDEAKAKAEA</sequence>
<evidence type="ECO:0000256" key="6">
    <source>
        <dbReference type="ARBA" id="ARBA00022847"/>
    </source>
</evidence>
<evidence type="ECO:0000256" key="2">
    <source>
        <dbReference type="ARBA" id="ARBA00009261"/>
    </source>
</evidence>
<gene>
    <name evidence="10" type="ORF">EKG39_14170</name>
</gene>
<name>A0A3S0JXR4_9GAMM</name>
<keyword evidence="11" id="KW-1185">Reference proteome</keyword>
<accession>A0A3S0JXR4</accession>
<dbReference type="PANTHER" id="PTHR30330">
    <property type="entry name" value="AGSS FAMILY TRANSPORTER, SODIUM-ALANINE"/>
    <property type="match status" value="1"/>
</dbReference>
<feature type="transmembrane region" description="Helical" evidence="9">
    <location>
        <begin position="420"/>
        <end position="440"/>
    </location>
</feature>
<dbReference type="EMBL" id="RXNV01000006">
    <property type="protein sequence ID" value="RTR31210.1"/>
    <property type="molecule type" value="Genomic_DNA"/>
</dbReference>
<feature type="transmembrane region" description="Helical" evidence="9">
    <location>
        <begin position="394"/>
        <end position="414"/>
    </location>
</feature>
<dbReference type="PANTHER" id="PTHR30330:SF3">
    <property type="entry name" value="TRANSCRIPTIONAL REGULATOR, LRP FAMILY"/>
    <property type="match status" value="1"/>
</dbReference>
<evidence type="ECO:0000256" key="5">
    <source>
        <dbReference type="ARBA" id="ARBA00022692"/>
    </source>
</evidence>
<keyword evidence="4" id="KW-1003">Cell membrane</keyword>
<organism evidence="10 11">
    <name type="scientific">Shewanella atlantica</name>
    <dbReference type="NCBI Taxonomy" id="271099"/>
    <lineage>
        <taxon>Bacteria</taxon>
        <taxon>Pseudomonadati</taxon>
        <taxon>Pseudomonadota</taxon>
        <taxon>Gammaproteobacteria</taxon>
        <taxon>Alteromonadales</taxon>
        <taxon>Shewanellaceae</taxon>
        <taxon>Shewanella</taxon>
    </lineage>
</organism>
<feature type="transmembrane region" description="Helical" evidence="9">
    <location>
        <begin position="20"/>
        <end position="38"/>
    </location>
</feature>
<proteinExistence type="inferred from homology"/>
<dbReference type="RefSeq" id="WP_126506408.1">
    <property type="nucleotide sequence ID" value="NZ_RXNV01000006.1"/>
</dbReference>
<dbReference type="PRINTS" id="PR00175">
    <property type="entry name" value="NAALASMPORT"/>
</dbReference>
<keyword evidence="3 9" id="KW-0813">Transport</keyword>
<keyword evidence="7 9" id="KW-1133">Transmembrane helix</keyword>
<comment type="similarity">
    <text evidence="2 9">Belongs to the alanine or glycine:cation symporter (AGCS) (TC 2.A.25) family.</text>
</comment>
<dbReference type="NCBIfam" id="TIGR00835">
    <property type="entry name" value="agcS"/>
    <property type="match status" value="1"/>
</dbReference>
<dbReference type="Proteomes" id="UP000282060">
    <property type="component" value="Unassembled WGS sequence"/>
</dbReference>
<feature type="transmembrane region" description="Helical" evidence="9">
    <location>
        <begin position="188"/>
        <end position="205"/>
    </location>
</feature>
<comment type="caution">
    <text evidence="10">The sequence shown here is derived from an EMBL/GenBank/DDBJ whole genome shotgun (WGS) entry which is preliminary data.</text>
</comment>
<keyword evidence="5 9" id="KW-0812">Transmembrane</keyword>
<comment type="subcellular location">
    <subcellularLocation>
        <location evidence="9">Cell inner membrane</location>
        <topology evidence="9">Multi-pass membrane protein</topology>
    </subcellularLocation>
    <subcellularLocation>
        <location evidence="1">Cell membrane</location>
        <topology evidence="1">Multi-pass membrane protein</topology>
    </subcellularLocation>
</comment>
<evidence type="ECO:0000256" key="9">
    <source>
        <dbReference type="RuleBase" id="RU363064"/>
    </source>
</evidence>
<feature type="transmembrane region" description="Helical" evidence="9">
    <location>
        <begin position="69"/>
        <end position="95"/>
    </location>
</feature>
<feature type="transmembrane region" description="Helical" evidence="9">
    <location>
        <begin position="352"/>
        <end position="374"/>
    </location>
</feature>
<keyword evidence="8 9" id="KW-0472">Membrane</keyword>
<feature type="transmembrane region" description="Helical" evidence="9">
    <location>
        <begin position="217"/>
        <end position="239"/>
    </location>
</feature>
<reference evidence="10 11" key="1">
    <citation type="submission" date="2018-12" db="EMBL/GenBank/DDBJ databases">
        <authorList>
            <person name="Yu L."/>
        </authorList>
    </citation>
    <scope>NUCLEOTIDE SEQUENCE [LARGE SCALE GENOMIC DNA]</scope>
    <source>
        <strain evidence="10 11">HAW-EB5</strain>
    </source>
</reference>